<protein>
    <submittedName>
        <fullName evidence="3">Alpha/beta hydrolase fold domain-containing protein</fullName>
    </submittedName>
</protein>
<feature type="domain" description="BD-FAE-like" evidence="2">
    <location>
        <begin position="32"/>
        <end position="231"/>
    </location>
</feature>
<keyword evidence="1 3" id="KW-0378">Hydrolase</keyword>
<dbReference type="Gene3D" id="3.40.50.1820">
    <property type="entry name" value="alpha/beta hydrolase"/>
    <property type="match status" value="1"/>
</dbReference>
<evidence type="ECO:0000313" key="4">
    <source>
        <dbReference type="Proteomes" id="UP000440004"/>
    </source>
</evidence>
<dbReference type="InterPro" id="IPR049492">
    <property type="entry name" value="BD-FAE-like_dom"/>
</dbReference>
<gene>
    <name evidence="3" type="ORF">GC105_12355</name>
</gene>
<dbReference type="SUPFAM" id="SSF53474">
    <property type="entry name" value="alpha/beta-Hydrolases"/>
    <property type="match status" value="1"/>
</dbReference>
<dbReference type="GO" id="GO:0016787">
    <property type="term" value="F:hydrolase activity"/>
    <property type="evidence" value="ECO:0007669"/>
    <property type="project" value="UniProtKB-KW"/>
</dbReference>
<dbReference type="InterPro" id="IPR029058">
    <property type="entry name" value="AB_hydrolase_fold"/>
</dbReference>
<reference evidence="3 4" key="1">
    <citation type="submission" date="2019-10" db="EMBL/GenBank/DDBJ databases">
        <title>Alkalibaculum tamaniensis sp.nov., a new alkaliphilic acetogen, isolated on methoxylated aromatics from a mud volcano.</title>
        <authorList>
            <person name="Khomyakova M.A."/>
            <person name="Merkel A.Y."/>
            <person name="Bonch-Osmolovskaya E.A."/>
            <person name="Slobodkin A.I."/>
        </authorList>
    </citation>
    <scope>NUCLEOTIDE SEQUENCE [LARGE SCALE GENOMIC DNA]</scope>
    <source>
        <strain evidence="3 4">M08DMB</strain>
    </source>
</reference>
<dbReference type="AlphaFoldDB" id="A0A6A7KAP2"/>
<dbReference type="PANTHER" id="PTHR48081:SF6">
    <property type="entry name" value="PEPTIDASE S9 PROLYL OLIGOPEPTIDASE CATALYTIC DOMAIN-CONTAINING PROTEIN"/>
    <property type="match status" value="1"/>
</dbReference>
<dbReference type="EMBL" id="WHNX01000021">
    <property type="protein sequence ID" value="MPW26580.1"/>
    <property type="molecule type" value="Genomic_DNA"/>
</dbReference>
<dbReference type="Proteomes" id="UP000440004">
    <property type="component" value="Unassembled WGS sequence"/>
</dbReference>
<comment type="caution">
    <text evidence="3">The sequence shown here is derived from an EMBL/GenBank/DDBJ whole genome shotgun (WGS) entry which is preliminary data.</text>
</comment>
<name>A0A6A7KAP2_9FIRM</name>
<evidence type="ECO:0000256" key="1">
    <source>
        <dbReference type="ARBA" id="ARBA00022801"/>
    </source>
</evidence>
<sequence length="295" mass="33425">MINNTYKLLENSEATLTSYVLQQDKFDFRRIKRPAILVCPGGGYQFVSENEGEPVALAFAREGYCTFVLNYSVRIENPFPKALTEVATAIKLIREHAREWNIDPDDITVAGFSAGGHLAASIGVFYNHQFLLDDINATEEEIKPNSLILGYPAITLKPWNRDPVSPEIIKMMDEGLMPDLRGADITQILAGKMDVTEDEKDYFNLLNYVSEKTPKSFIWGSNQDTLIHPSDIWGFASKLREFSVPYEMHIFGRGPHGQGTSDAVVVDKSMLSQFHLSEWVRLSLLWLEENRNECK</sequence>
<dbReference type="Pfam" id="PF20434">
    <property type="entry name" value="BD-FAE"/>
    <property type="match status" value="1"/>
</dbReference>
<dbReference type="RefSeq" id="WP_152805228.1">
    <property type="nucleotide sequence ID" value="NZ_WHNX01000021.1"/>
</dbReference>
<organism evidence="3 4">
    <name type="scientific">Alkalibaculum sporogenes</name>
    <dbReference type="NCBI Taxonomy" id="2655001"/>
    <lineage>
        <taxon>Bacteria</taxon>
        <taxon>Bacillati</taxon>
        <taxon>Bacillota</taxon>
        <taxon>Clostridia</taxon>
        <taxon>Eubacteriales</taxon>
        <taxon>Eubacteriaceae</taxon>
        <taxon>Alkalibaculum</taxon>
    </lineage>
</organism>
<dbReference type="InterPro" id="IPR050300">
    <property type="entry name" value="GDXG_lipolytic_enzyme"/>
</dbReference>
<evidence type="ECO:0000259" key="2">
    <source>
        <dbReference type="Pfam" id="PF20434"/>
    </source>
</evidence>
<proteinExistence type="predicted"/>
<dbReference type="PANTHER" id="PTHR48081">
    <property type="entry name" value="AB HYDROLASE SUPERFAMILY PROTEIN C4A8.06C"/>
    <property type="match status" value="1"/>
</dbReference>
<accession>A0A6A7KAP2</accession>
<evidence type="ECO:0000313" key="3">
    <source>
        <dbReference type="EMBL" id="MPW26580.1"/>
    </source>
</evidence>
<keyword evidence="4" id="KW-1185">Reference proteome</keyword>